<dbReference type="InterPro" id="IPR014056">
    <property type="entry name" value="TypeIITA-like_toxin_pred"/>
</dbReference>
<dbReference type="Proteomes" id="UP001501288">
    <property type="component" value="Unassembled WGS sequence"/>
</dbReference>
<dbReference type="NCBIfam" id="TIGR02684">
    <property type="entry name" value="dnstrm_HI1420"/>
    <property type="match status" value="1"/>
</dbReference>
<dbReference type="Pfam" id="PF21716">
    <property type="entry name" value="dnstrm_HI1420"/>
    <property type="match status" value="1"/>
</dbReference>
<dbReference type="PANTHER" id="PTHR41791">
    <property type="entry name" value="SSL7039 PROTEIN"/>
    <property type="match status" value="1"/>
</dbReference>
<dbReference type="CDD" id="cd00093">
    <property type="entry name" value="HTH_XRE"/>
    <property type="match status" value="1"/>
</dbReference>
<accession>A0ABN2B660</accession>
<proteinExistence type="predicted"/>
<comment type="caution">
    <text evidence="1">The sequence shown here is derived from an EMBL/GenBank/DDBJ whole genome shotgun (WGS) entry which is preliminary data.</text>
</comment>
<reference evidence="1 2" key="1">
    <citation type="journal article" date="2019" name="Int. J. Syst. Evol. Microbiol.">
        <title>The Global Catalogue of Microorganisms (GCM) 10K type strain sequencing project: providing services to taxonomists for standard genome sequencing and annotation.</title>
        <authorList>
            <consortium name="The Broad Institute Genomics Platform"/>
            <consortium name="The Broad Institute Genome Sequencing Center for Infectious Disease"/>
            <person name="Wu L."/>
            <person name="Ma J."/>
        </authorList>
    </citation>
    <scope>NUCLEOTIDE SEQUENCE [LARGE SCALE GENOMIC DNA]</scope>
    <source>
        <strain evidence="1 2">JCM 14588</strain>
    </source>
</reference>
<dbReference type="EMBL" id="BAAANV010000014">
    <property type="protein sequence ID" value="GAA1533193.1"/>
    <property type="molecule type" value="Genomic_DNA"/>
</dbReference>
<dbReference type="InterPro" id="IPR014057">
    <property type="entry name" value="HI1420"/>
</dbReference>
<dbReference type="NCBIfam" id="TIGR02683">
    <property type="entry name" value="upstrm_HI1419"/>
    <property type="match status" value="1"/>
</dbReference>
<dbReference type="InterPro" id="IPR009241">
    <property type="entry name" value="HigB-like"/>
</dbReference>
<protein>
    <submittedName>
        <fullName evidence="1">Addiction module antidote protein</fullName>
    </submittedName>
</protein>
<sequence length="199" mass="22142">MFEVLTTQDFDRWLRRLKDRQGRLRILARLDRLSAGNLGDAKPVGGGVLELRLTFGPGYRIFLTRRGQQVVLLLCGGDKSTQTDDIARRGNWPALGTRRRGTMTETYTRFDAVSYLENIEDVAGYLQIALEESHEDPTAVPRALGVIARSGNMSELARRVGMSRDGLYKALSDQGNPTWTTVLKVSEALGLRLSFEAVA</sequence>
<dbReference type="Gene3D" id="1.10.260.40">
    <property type="entry name" value="lambda repressor-like DNA-binding domains"/>
    <property type="match status" value="1"/>
</dbReference>
<organism evidence="1 2">
    <name type="scientific">Dermacoccus barathri</name>
    <dbReference type="NCBI Taxonomy" id="322601"/>
    <lineage>
        <taxon>Bacteria</taxon>
        <taxon>Bacillati</taxon>
        <taxon>Actinomycetota</taxon>
        <taxon>Actinomycetes</taxon>
        <taxon>Micrococcales</taxon>
        <taxon>Dermacoccaceae</taxon>
        <taxon>Dermacoccus</taxon>
    </lineage>
</organism>
<dbReference type="SUPFAM" id="SSF47413">
    <property type="entry name" value="lambda repressor-like DNA-binding domains"/>
    <property type="match status" value="1"/>
</dbReference>
<name>A0ABN2B660_9MICO</name>
<gene>
    <name evidence="1" type="ORF">GCM10009762_04040</name>
</gene>
<dbReference type="PANTHER" id="PTHR41791:SF1">
    <property type="entry name" value="SSL7039 PROTEIN"/>
    <property type="match status" value="1"/>
</dbReference>
<dbReference type="Pfam" id="PF05973">
    <property type="entry name" value="Gp49"/>
    <property type="match status" value="1"/>
</dbReference>
<keyword evidence="2" id="KW-1185">Reference proteome</keyword>
<dbReference type="InterPro" id="IPR010982">
    <property type="entry name" value="Lambda_DNA-bd_dom_sf"/>
</dbReference>
<dbReference type="RefSeq" id="WP_346029531.1">
    <property type="nucleotide sequence ID" value="NZ_BAAANV010000014.1"/>
</dbReference>
<dbReference type="InterPro" id="IPR001387">
    <property type="entry name" value="Cro/C1-type_HTH"/>
</dbReference>
<evidence type="ECO:0000313" key="1">
    <source>
        <dbReference type="EMBL" id="GAA1533193.1"/>
    </source>
</evidence>
<evidence type="ECO:0000313" key="2">
    <source>
        <dbReference type="Proteomes" id="UP001501288"/>
    </source>
</evidence>